<keyword evidence="1" id="KW-0732">Signal</keyword>
<protein>
    <recommendedName>
        <fullName evidence="4">Cellulose-binding family ii protein</fullName>
    </recommendedName>
</protein>
<comment type="caution">
    <text evidence="2">The sequence shown here is derived from an EMBL/GenBank/DDBJ whole genome shotgun (WGS) entry which is preliminary data.</text>
</comment>
<dbReference type="AlphaFoldDB" id="A0A3D8S902"/>
<evidence type="ECO:0000256" key="1">
    <source>
        <dbReference type="SAM" id="SignalP"/>
    </source>
</evidence>
<gene>
    <name evidence="2" type="ORF">BP6252_03941</name>
</gene>
<dbReference type="PANTHER" id="PTHR35606">
    <property type="entry name" value="CELLULOSE-BINDING FAMILY II PROTEIN"/>
    <property type="match status" value="1"/>
</dbReference>
<evidence type="ECO:0000313" key="3">
    <source>
        <dbReference type="Proteomes" id="UP000256645"/>
    </source>
</evidence>
<dbReference type="OrthoDB" id="94998at2759"/>
<evidence type="ECO:0000313" key="2">
    <source>
        <dbReference type="EMBL" id="RDW82829.1"/>
    </source>
</evidence>
<proteinExistence type="predicted"/>
<name>A0A3D8S902_9HELO</name>
<feature type="chain" id="PRO_5017562314" description="Cellulose-binding family ii protein" evidence="1">
    <location>
        <begin position="19"/>
        <end position="298"/>
    </location>
</feature>
<feature type="signal peptide" evidence="1">
    <location>
        <begin position="1"/>
        <end position="18"/>
    </location>
</feature>
<reference evidence="2 3" key="1">
    <citation type="journal article" date="2018" name="IMA Fungus">
        <title>IMA Genome-F 9: Draft genome sequence of Annulohypoxylon stygium, Aspergillus mulundensis, Berkeleyomyces basicola (syn. Thielaviopsis basicola), Ceratocystis smalleyi, two Cercospora beticola strains, Coleophoma cylindrospora, Fusarium fracticaudum, Phialophora cf. hyalina, and Morchella septimelata.</title>
        <authorList>
            <person name="Wingfield B.D."/>
            <person name="Bills G.F."/>
            <person name="Dong Y."/>
            <person name="Huang W."/>
            <person name="Nel W.J."/>
            <person name="Swalarsk-Parry B.S."/>
            <person name="Vaghefi N."/>
            <person name="Wilken P.M."/>
            <person name="An Z."/>
            <person name="de Beer Z.W."/>
            <person name="De Vos L."/>
            <person name="Chen L."/>
            <person name="Duong T.A."/>
            <person name="Gao Y."/>
            <person name="Hammerbacher A."/>
            <person name="Kikkert J.R."/>
            <person name="Li Y."/>
            <person name="Li H."/>
            <person name="Li K."/>
            <person name="Li Q."/>
            <person name="Liu X."/>
            <person name="Ma X."/>
            <person name="Naidoo K."/>
            <person name="Pethybridge S.J."/>
            <person name="Sun J."/>
            <person name="Steenkamp E.T."/>
            <person name="van der Nest M.A."/>
            <person name="van Wyk S."/>
            <person name="Wingfield M.J."/>
            <person name="Xiong C."/>
            <person name="Yue Q."/>
            <person name="Zhang X."/>
        </authorList>
    </citation>
    <scope>NUCLEOTIDE SEQUENCE [LARGE SCALE GENOMIC DNA]</scope>
    <source>
        <strain evidence="2 3">BP6252</strain>
    </source>
</reference>
<keyword evidence="3" id="KW-1185">Reference proteome</keyword>
<dbReference type="EMBL" id="PDLM01000003">
    <property type="protein sequence ID" value="RDW82829.1"/>
    <property type="molecule type" value="Genomic_DNA"/>
</dbReference>
<accession>A0A3D8S902</accession>
<dbReference type="PANTHER" id="PTHR35606:SF4">
    <property type="entry name" value="CELLULOSE-BINDING FAMILY II PROTEIN"/>
    <property type="match status" value="1"/>
</dbReference>
<organism evidence="2 3">
    <name type="scientific">Coleophoma cylindrospora</name>
    <dbReference type="NCBI Taxonomy" id="1849047"/>
    <lineage>
        <taxon>Eukaryota</taxon>
        <taxon>Fungi</taxon>
        <taxon>Dikarya</taxon>
        <taxon>Ascomycota</taxon>
        <taxon>Pezizomycotina</taxon>
        <taxon>Leotiomycetes</taxon>
        <taxon>Helotiales</taxon>
        <taxon>Dermateaceae</taxon>
        <taxon>Coleophoma</taxon>
    </lineage>
</organism>
<dbReference type="Proteomes" id="UP000256645">
    <property type="component" value="Unassembled WGS sequence"/>
</dbReference>
<evidence type="ECO:0008006" key="4">
    <source>
        <dbReference type="Google" id="ProtNLM"/>
    </source>
</evidence>
<sequence length="298" mass="33176">MKLLEIVTLTALYGAATAARTGDDRDLKADVWAKTLNKRQTTWSPPSNLVTPLQEVWDHVSTTYNNGDLLGFKNYGYDILMASNGTLNFCVRWDSDASVTEADRTAIESSLKTNVRKWTDQLTGFMGWPFDQVPVSVVGWAVKDKTQLQGSVSGIDVHTTADSAGIPECDPACGRFFHQDNDYSGCAGGVARHYDMSLWLTAGMEGGAGGDWGQRVGSEYFLSALDSPHIWLHEFGHTLALDDFYDWTPTGITNFIMNAGSSTTITDFDIWMMRDFWRHIASRFNLRKLKTRAVGKFD</sequence>